<dbReference type="Gene3D" id="3.40.50.12580">
    <property type="match status" value="1"/>
</dbReference>
<comment type="subcellular location">
    <subcellularLocation>
        <location evidence="1">Cell membrane</location>
        <topology evidence="1">Peripheral membrane protein</topology>
    </subcellularLocation>
</comment>
<dbReference type="PANTHER" id="PTHR37316:SF1">
    <property type="entry name" value="TEICHOIC ACID GLYCEROL-PHOSPHATE PRIMASE"/>
    <property type="match status" value="1"/>
</dbReference>
<evidence type="ECO:0000256" key="4">
    <source>
        <dbReference type="ARBA" id="ARBA00022679"/>
    </source>
</evidence>
<dbReference type="EMBL" id="JAQKAB010000001">
    <property type="protein sequence ID" value="MDA7025475.1"/>
    <property type="molecule type" value="Genomic_DNA"/>
</dbReference>
<evidence type="ECO:0000256" key="3">
    <source>
        <dbReference type="ARBA" id="ARBA00022475"/>
    </source>
</evidence>
<evidence type="ECO:0000256" key="2">
    <source>
        <dbReference type="ARBA" id="ARBA00010488"/>
    </source>
</evidence>
<accession>A0ABT4WZM0</accession>
<dbReference type="Gene3D" id="3.40.50.11820">
    <property type="match status" value="1"/>
</dbReference>
<dbReference type="PANTHER" id="PTHR37316">
    <property type="entry name" value="TEICHOIC ACID GLYCEROL-PHOSPHATE PRIMASE"/>
    <property type="match status" value="1"/>
</dbReference>
<keyword evidence="4" id="KW-0808">Transferase</keyword>
<comment type="caution">
    <text evidence="7">The sequence shown here is derived from an EMBL/GenBank/DDBJ whole genome shotgun (WGS) entry which is preliminary data.</text>
</comment>
<sequence>MNIRSLLTMVYSVGLSLIGLMFKWVKPRDKAVLLVSFPDNARALLKEYENSKKPFDLEVLYTRHAIPLKEEYPSVKAIVINEKNPFHLIQAVYRMFSSKIVICDNYFLLTSTLNNRSQTTCIQVWHANGALKKFGLEDVTNQQRNPRDIKRFKQVYRSFDYVVVGSDKMADIFKQSFGIKDDQRFLRTGVPLTDQYFQAPQSVSCSNKKMILYAPTYRDFNIEKFTLPFSKEQLSEDLKGEFLLHVKLHPAVRRHIRLDGLEGFVKDVSDLPLKELLYKSDILISDYSSVPFEYALFHKPMLFFTYDIEEYDEKRGLIDHFESVIPGKACRSREMLLKELKHLHLIGDKTKQFAEEWNQYSQGDASRRLLEFVSQQIHAECKRTDSV</sequence>
<keyword evidence="3" id="KW-1003">Cell membrane</keyword>
<protein>
    <submittedName>
        <fullName evidence="7">CDP-glycerol glycerophosphotransferase family protein</fullName>
    </submittedName>
</protein>
<reference evidence="7 8" key="1">
    <citation type="submission" date="2023-01" db="EMBL/GenBank/DDBJ databases">
        <title>Bacillus changyiensis sp. nov., isolated from a coastal deposit.</title>
        <authorList>
            <person name="Xiao G."/>
            <person name="Lai Q."/>
            <person name="Hu Z."/>
            <person name="Shao Z."/>
        </authorList>
    </citation>
    <scope>NUCLEOTIDE SEQUENCE [LARGE SCALE GENOMIC DNA]</scope>
    <source>
        <strain evidence="7 8">CLL-7-23</strain>
    </source>
</reference>
<dbReference type="InterPro" id="IPR043148">
    <property type="entry name" value="TagF_C"/>
</dbReference>
<organism evidence="7 8">
    <name type="scientific">Bacillus changyiensis</name>
    <dbReference type="NCBI Taxonomy" id="3004103"/>
    <lineage>
        <taxon>Bacteria</taxon>
        <taxon>Bacillati</taxon>
        <taxon>Bacillota</taxon>
        <taxon>Bacilli</taxon>
        <taxon>Bacillales</taxon>
        <taxon>Bacillaceae</taxon>
        <taxon>Bacillus</taxon>
    </lineage>
</organism>
<keyword evidence="6" id="KW-0472">Membrane</keyword>
<evidence type="ECO:0000256" key="1">
    <source>
        <dbReference type="ARBA" id="ARBA00004202"/>
    </source>
</evidence>
<dbReference type="SUPFAM" id="SSF53756">
    <property type="entry name" value="UDP-Glycosyltransferase/glycogen phosphorylase"/>
    <property type="match status" value="1"/>
</dbReference>
<dbReference type="InterPro" id="IPR043149">
    <property type="entry name" value="TagF_N"/>
</dbReference>
<dbReference type="InterPro" id="IPR051612">
    <property type="entry name" value="Teichoic_Acid_Biosynth"/>
</dbReference>
<evidence type="ECO:0000313" key="7">
    <source>
        <dbReference type="EMBL" id="MDA7025475.1"/>
    </source>
</evidence>
<dbReference type="RefSeq" id="WP_271339326.1">
    <property type="nucleotide sequence ID" value="NZ_JAQKAB010000001.1"/>
</dbReference>
<keyword evidence="8" id="KW-1185">Reference proteome</keyword>
<name>A0ABT4WZM0_9BACI</name>
<dbReference type="InterPro" id="IPR007554">
    <property type="entry name" value="Glycerophosphate_synth"/>
</dbReference>
<evidence type="ECO:0000256" key="5">
    <source>
        <dbReference type="ARBA" id="ARBA00022944"/>
    </source>
</evidence>
<evidence type="ECO:0000256" key="6">
    <source>
        <dbReference type="ARBA" id="ARBA00023136"/>
    </source>
</evidence>
<comment type="similarity">
    <text evidence="2">Belongs to the CDP-glycerol glycerophosphotransferase family.</text>
</comment>
<dbReference type="Proteomes" id="UP001211894">
    <property type="component" value="Unassembled WGS sequence"/>
</dbReference>
<keyword evidence="5" id="KW-0777">Teichoic acid biosynthesis</keyword>
<evidence type="ECO:0000313" key="8">
    <source>
        <dbReference type="Proteomes" id="UP001211894"/>
    </source>
</evidence>
<gene>
    <name evidence="7" type="ORF">PJ311_02480</name>
</gene>
<proteinExistence type="inferred from homology"/>
<dbReference type="Pfam" id="PF04464">
    <property type="entry name" value="Glyphos_transf"/>
    <property type="match status" value="1"/>
</dbReference>